<reference evidence="1 2" key="1">
    <citation type="submission" date="2012-04" db="EMBL/GenBank/DDBJ databases">
        <title>The Genome Sequence of Bacillus cereus VD048.</title>
        <authorList>
            <consortium name="The Broad Institute Genome Sequencing Platform"/>
            <consortium name="The Broad Institute Genome Sequencing Center for Infectious Disease"/>
            <person name="Feldgarden M."/>
            <person name="Van der Auwera G.A."/>
            <person name="Mahillon J."/>
            <person name="Duprez V."/>
            <person name="Timmery S."/>
            <person name="Mattelet C."/>
            <person name="Dierick K."/>
            <person name="Sun M."/>
            <person name="Yu Z."/>
            <person name="Zhu L."/>
            <person name="Hu X."/>
            <person name="Shank E.B."/>
            <person name="Swiecicka I."/>
            <person name="Hansen B.M."/>
            <person name="Andrup L."/>
            <person name="Young S.K."/>
            <person name="Zeng Q."/>
            <person name="Gargeya S."/>
            <person name="Fitzgerald M."/>
            <person name="Haas B."/>
            <person name="Abouelleil A."/>
            <person name="Alvarado L."/>
            <person name="Arachchi H.M."/>
            <person name="Berlin A."/>
            <person name="Chapman S.B."/>
            <person name="Goldberg J."/>
            <person name="Griggs A."/>
            <person name="Gujja S."/>
            <person name="Hansen M."/>
            <person name="Howarth C."/>
            <person name="Imamovic A."/>
            <person name="Larimer J."/>
            <person name="McCowen C."/>
            <person name="Montmayeur A."/>
            <person name="Murphy C."/>
            <person name="Neiman D."/>
            <person name="Pearson M."/>
            <person name="Priest M."/>
            <person name="Roberts A."/>
            <person name="Saif S."/>
            <person name="Shea T."/>
            <person name="Sisk P."/>
            <person name="Sykes S."/>
            <person name="Wortman J."/>
            <person name="Nusbaum C."/>
            <person name="Birren B."/>
        </authorList>
    </citation>
    <scope>NUCLEOTIDE SEQUENCE [LARGE SCALE GENOMIC DNA]</scope>
    <source>
        <strain evidence="1 2">VD048</strain>
    </source>
</reference>
<protein>
    <submittedName>
        <fullName evidence="1">Uncharacterized protein</fullName>
    </submittedName>
</protein>
<dbReference type="HOGENOM" id="CLU_3339937_0_0_9"/>
<evidence type="ECO:0000313" key="2">
    <source>
        <dbReference type="Proteomes" id="UP000006960"/>
    </source>
</evidence>
<dbReference type="AlphaFoldDB" id="J8EDG8"/>
<comment type="caution">
    <text evidence="1">The sequence shown here is derived from an EMBL/GenBank/DDBJ whole genome shotgun (WGS) entry which is preliminary data.</text>
</comment>
<evidence type="ECO:0000313" key="1">
    <source>
        <dbReference type="EMBL" id="EJR29019.1"/>
    </source>
</evidence>
<gene>
    <name evidence="1" type="ORF">IIG_04026</name>
</gene>
<organism evidence="1 2">
    <name type="scientific">Bacillus cereus VD048</name>
    <dbReference type="NCBI Taxonomy" id="1053226"/>
    <lineage>
        <taxon>Bacteria</taxon>
        <taxon>Bacillati</taxon>
        <taxon>Bacillota</taxon>
        <taxon>Bacilli</taxon>
        <taxon>Bacillales</taxon>
        <taxon>Bacillaceae</taxon>
        <taxon>Bacillus</taxon>
        <taxon>Bacillus cereus group</taxon>
    </lineage>
</organism>
<dbReference type="PATRIC" id="fig|1053226.3.peg.4104"/>
<dbReference type="EMBL" id="AHEU01000030">
    <property type="protein sequence ID" value="EJR29019.1"/>
    <property type="molecule type" value="Genomic_DNA"/>
</dbReference>
<proteinExistence type="predicted"/>
<dbReference type="Proteomes" id="UP000006960">
    <property type="component" value="Unassembled WGS sequence"/>
</dbReference>
<name>J8EDG8_BACCE</name>
<accession>J8EDG8</accession>
<sequence length="37" mass="3756">MKKKIFKGTAFAVAATILSGTIATSASPAVEGKKFNA</sequence>